<dbReference type="AlphaFoldDB" id="A0A0H5QLC5"/>
<sequence length="42" mass="4989">MIPWQLRHFRMWLDIRRVSRELSIARRNGRAVLSVSGGVVLR</sequence>
<organism evidence="1">
    <name type="scientific">uncultured prokaryote</name>
    <dbReference type="NCBI Taxonomy" id="198431"/>
    <lineage>
        <taxon>unclassified sequences</taxon>
        <taxon>environmental samples</taxon>
    </lineage>
</organism>
<reference evidence="1" key="1">
    <citation type="submission" date="2015-06" db="EMBL/GenBank/DDBJ databases">
        <authorList>
            <person name="Joergensen T."/>
        </authorList>
    </citation>
    <scope>NUCLEOTIDE SEQUENCE</scope>
    <source>
        <strain evidence="1">RGFK1151</strain>
    </source>
</reference>
<accession>A0A0H5QLC5</accession>
<reference evidence="1" key="2">
    <citation type="submission" date="2015-07" db="EMBL/GenBank/DDBJ databases">
        <title>Plasmids, circular viruses and viroids from rat gut.</title>
        <authorList>
            <person name="Jorgensen T.J."/>
            <person name="Hansen M.A."/>
            <person name="Xu Z."/>
            <person name="Tabak M.A."/>
            <person name="Sorensen S.J."/>
            <person name="Hansen L.H."/>
        </authorList>
    </citation>
    <scope>NUCLEOTIDE SEQUENCE</scope>
    <source>
        <strain evidence="1">RGFK1151</strain>
    </source>
</reference>
<protein>
    <submittedName>
        <fullName evidence="1">Uncharacterized protein</fullName>
    </submittedName>
</protein>
<dbReference type="EMBL" id="LN853729">
    <property type="protein sequence ID" value="CRY96577.1"/>
    <property type="molecule type" value="Genomic_DNA"/>
</dbReference>
<proteinExistence type="predicted"/>
<evidence type="ECO:0000313" key="1">
    <source>
        <dbReference type="EMBL" id="CRY96577.1"/>
    </source>
</evidence>
<name>A0A0H5QLC5_9ZZZZ</name>